<dbReference type="Proteomes" id="UP000290759">
    <property type="component" value="Unassembled WGS sequence"/>
</dbReference>
<evidence type="ECO:0000256" key="1">
    <source>
        <dbReference type="ARBA" id="ARBA00023012"/>
    </source>
</evidence>
<sequence length="133" mass="14242">MRSSALRSDVLAERQTGERPVDLVHLTRQCFGDKRLETELLRLFMRQARQIQGGLDAEVGDDSVASLPAGDLLHTLVGSARVVGAHRVATLAETYEASLRGRDHAALGDADRAAMRAAVDEACGYIGSLLDAA</sequence>
<dbReference type="GO" id="GO:0000160">
    <property type="term" value="P:phosphorelay signal transduction system"/>
    <property type="evidence" value="ECO:0007669"/>
    <property type="project" value="UniProtKB-KW"/>
</dbReference>
<name>A0A4Q2U8J8_9HYPH</name>
<dbReference type="InterPro" id="IPR036641">
    <property type="entry name" value="HPT_dom_sf"/>
</dbReference>
<feature type="modified residue" description="Phosphohistidine" evidence="2">
    <location>
        <position position="74"/>
    </location>
</feature>
<reference evidence="4 5" key="2">
    <citation type="submission" date="2019-02" db="EMBL/GenBank/DDBJ databases">
        <title>'Lichenibacterium ramalinii' gen. nov. sp. nov., 'Lichenibacterium minor' gen. nov. sp. nov.</title>
        <authorList>
            <person name="Pankratov T."/>
        </authorList>
    </citation>
    <scope>NUCLEOTIDE SEQUENCE [LARGE SCALE GENOMIC DNA]</scope>
    <source>
        <strain evidence="4 5">RmlP026</strain>
    </source>
</reference>
<keyword evidence="2" id="KW-0597">Phosphoprotein</keyword>
<gene>
    <name evidence="4" type="ORF">D3273_09455</name>
</gene>
<dbReference type="InterPro" id="IPR008207">
    <property type="entry name" value="Sig_transdc_His_kin_Hpt_dom"/>
</dbReference>
<accession>A0A4Q2U8J8</accession>
<feature type="domain" description="HPt" evidence="3">
    <location>
        <begin position="33"/>
        <end position="133"/>
    </location>
</feature>
<dbReference type="Pfam" id="PF01627">
    <property type="entry name" value="Hpt"/>
    <property type="match status" value="1"/>
</dbReference>
<evidence type="ECO:0000256" key="2">
    <source>
        <dbReference type="PROSITE-ProRule" id="PRU00110"/>
    </source>
</evidence>
<dbReference type="EMBL" id="QYBB01000008">
    <property type="protein sequence ID" value="RYC32248.1"/>
    <property type="molecule type" value="Genomic_DNA"/>
</dbReference>
<dbReference type="AlphaFoldDB" id="A0A4Q2U8J8"/>
<evidence type="ECO:0000259" key="3">
    <source>
        <dbReference type="PROSITE" id="PS50894"/>
    </source>
</evidence>
<keyword evidence="1" id="KW-0902">Two-component regulatory system</keyword>
<reference evidence="4 5" key="1">
    <citation type="submission" date="2018-12" db="EMBL/GenBank/DDBJ databases">
        <authorList>
            <person name="Grouzdev D.S."/>
            <person name="Krutkina M.S."/>
        </authorList>
    </citation>
    <scope>NUCLEOTIDE SEQUENCE [LARGE SCALE GENOMIC DNA]</scope>
    <source>
        <strain evidence="4 5">RmlP026</strain>
    </source>
</reference>
<evidence type="ECO:0000313" key="4">
    <source>
        <dbReference type="EMBL" id="RYC32248.1"/>
    </source>
</evidence>
<dbReference type="OrthoDB" id="8454588at2"/>
<dbReference type="PROSITE" id="PS50894">
    <property type="entry name" value="HPT"/>
    <property type="match status" value="1"/>
</dbReference>
<dbReference type="Gene3D" id="1.20.120.160">
    <property type="entry name" value="HPT domain"/>
    <property type="match status" value="1"/>
</dbReference>
<protein>
    <submittedName>
        <fullName evidence="4">Hpt domain-containing protein</fullName>
    </submittedName>
</protein>
<organism evidence="4 5">
    <name type="scientific">Lichenibacterium minor</name>
    <dbReference type="NCBI Taxonomy" id="2316528"/>
    <lineage>
        <taxon>Bacteria</taxon>
        <taxon>Pseudomonadati</taxon>
        <taxon>Pseudomonadota</taxon>
        <taxon>Alphaproteobacteria</taxon>
        <taxon>Hyphomicrobiales</taxon>
        <taxon>Lichenihabitantaceae</taxon>
        <taxon>Lichenibacterium</taxon>
    </lineage>
</organism>
<dbReference type="GO" id="GO:0004672">
    <property type="term" value="F:protein kinase activity"/>
    <property type="evidence" value="ECO:0007669"/>
    <property type="project" value="UniProtKB-ARBA"/>
</dbReference>
<comment type="caution">
    <text evidence="4">The sequence shown here is derived from an EMBL/GenBank/DDBJ whole genome shotgun (WGS) entry which is preliminary data.</text>
</comment>
<proteinExistence type="predicted"/>
<keyword evidence="5" id="KW-1185">Reference proteome</keyword>
<dbReference type="RefSeq" id="WP_129225792.1">
    <property type="nucleotide sequence ID" value="NZ_QYBB01000008.1"/>
</dbReference>
<dbReference type="SUPFAM" id="SSF47226">
    <property type="entry name" value="Histidine-containing phosphotransfer domain, HPT domain"/>
    <property type="match status" value="1"/>
</dbReference>
<evidence type="ECO:0000313" key="5">
    <source>
        <dbReference type="Proteomes" id="UP000290759"/>
    </source>
</evidence>